<evidence type="ECO:0000313" key="1">
    <source>
        <dbReference type="EMBL" id="AGC46248.1"/>
    </source>
</evidence>
<name>L7UDW1_MYXSD</name>
<evidence type="ECO:0000313" key="2">
    <source>
        <dbReference type="Proteomes" id="UP000011131"/>
    </source>
</evidence>
<dbReference type="EMBL" id="CP004025">
    <property type="protein sequence ID" value="AGC46248.1"/>
    <property type="molecule type" value="Genomic_DNA"/>
</dbReference>
<dbReference type="OrthoDB" id="5512631at2"/>
<protein>
    <submittedName>
        <fullName evidence="1">Uncharacterized protein</fullName>
    </submittedName>
</protein>
<sequence length="443" mass="47475">MKLEGRMRCVFWSFAVVVMMVVLGAPNNAMGQYTTELVRSASTPRRFDVNSNRLVAGAGGIHHVLVVDQTLRHFYSQNTGGGWVQSSSVVPLRAESPTLAVDDDGNVGLAFISPGSFPGRGNLYFSYWDRWLSSWSTPVAIDTSGVASSPSIAGFGSKMHVVWSVGFEVRYASVVTTAPVAPSQVEYVMMGTVCGGAEFRLPSIAVVGSTQSPTRPVIQVALGFQAGSGCGAGGMAGVYVVERPDRGTVFSWTGFPGDGGIVLYRELQGAGAQVGGVSLTANGVRKYFLLAYSFGRDVPGGWVSKLFRIFESDSGLAANERTLSDMNGVNLKRVYDVAVSGDDADSYVLGWYEPSDTGLDRIVFFFRYRWPTGGWPRVVKTFYVMGPTQAGEMGVADVVNFVGFDPVEGMHRRLYGIVARLCAVGGSEVCVESVYDQGAQPPL</sequence>
<accession>L7UDW1</accession>
<dbReference type="HOGENOM" id="CLU_617947_0_0_7"/>
<dbReference type="RefSeq" id="WP_015350504.1">
    <property type="nucleotide sequence ID" value="NC_020126.1"/>
</dbReference>
<dbReference type="SUPFAM" id="SSF89372">
    <property type="entry name" value="Fucose-specific lectin"/>
    <property type="match status" value="1"/>
</dbReference>
<organism evidence="1 2">
    <name type="scientific">Myxococcus stipitatus (strain DSM 14675 / JCM 12634 / Mx s8)</name>
    <dbReference type="NCBI Taxonomy" id="1278073"/>
    <lineage>
        <taxon>Bacteria</taxon>
        <taxon>Pseudomonadati</taxon>
        <taxon>Myxococcota</taxon>
        <taxon>Myxococcia</taxon>
        <taxon>Myxococcales</taxon>
        <taxon>Cystobacterineae</taxon>
        <taxon>Myxococcaceae</taxon>
        <taxon>Myxococcus</taxon>
    </lineage>
</organism>
<proteinExistence type="predicted"/>
<gene>
    <name evidence="1" type="ordered locus">MYSTI_04960</name>
</gene>
<reference evidence="1 2" key="1">
    <citation type="journal article" date="2013" name="Genome Announc.">
        <title>Complete genome sequence of Myxococcus stipitatus strain DSM 14675, a fruiting myxobacterium.</title>
        <authorList>
            <person name="Huntley S."/>
            <person name="Kneip S."/>
            <person name="Treuner-Lange A."/>
            <person name="Sogaard-Andersen L."/>
        </authorList>
    </citation>
    <scope>NUCLEOTIDE SEQUENCE [LARGE SCALE GENOMIC DNA]</scope>
    <source>
        <strain evidence="2">DSM 14675 / JCM 12634 / Mx s8</strain>
    </source>
</reference>
<dbReference type="KEGG" id="msd:MYSTI_04960"/>
<dbReference type="AlphaFoldDB" id="L7UDW1"/>
<dbReference type="Proteomes" id="UP000011131">
    <property type="component" value="Chromosome"/>
</dbReference>
<keyword evidence="2" id="KW-1185">Reference proteome</keyword>